<dbReference type="PROSITE" id="PS00042">
    <property type="entry name" value="HTH_CRP_1"/>
    <property type="match status" value="1"/>
</dbReference>
<dbReference type="InterPro" id="IPR012318">
    <property type="entry name" value="HTH_CRP"/>
</dbReference>
<dbReference type="STRING" id="498211.CJA_3521"/>
<keyword evidence="7" id="KW-1185">Reference proteome</keyword>
<dbReference type="RefSeq" id="WP_012489096.1">
    <property type="nucleotide sequence ID" value="NC_010995.1"/>
</dbReference>
<accession>B3PG67</accession>
<evidence type="ECO:0000256" key="2">
    <source>
        <dbReference type="ARBA" id="ARBA00023125"/>
    </source>
</evidence>
<dbReference type="GO" id="GO:0005829">
    <property type="term" value="C:cytosol"/>
    <property type="evidence" value="ECO:0007669"/>
    <property type="project" value="TreeGrafter"/>
</dbReference>
<evidence type="ECO:0000259" key="5">
    <source>
        <dbReference type="PROSITE" id="PS51063"/>
    </source>
</evidence>
<feature type="domain" description="HTH crp-type" evidence="5">
    <location>
        <begin position="161"/>
        <end position="228"/>
    </location>
</feature>
<dbReference type="eggNOG" id="COG0664">
    <property type="taxonomic scope" value="Bacteria"/>
</dbReference>
<dbReference type="CDD" id="cd00038">
    <property type="entry name" value="CAP_ED"/>
    <property type="match status" value="1"/>
</dbReference>
<dbReference type="SUPFAM" id="SSF51206">
    <property type="entry name" value="cAMP-binding domain-like"/>
    <property type="match status" value="1"/>
</dbReference>
<dbReference type="Pfam" id="PF13545">
    <property type="entry name" value="HTH_Crp_2"/>
    <property type="match status" value="1"/>
</dbReference>
<dbReference type="PROSITE" id="PS51063">
    <property type="entry name" value="HTH_CRP_2"/>
    <property type="match status" value="1"/>
</dbReference>
<evidence type="ECO:0000256" key="1">
    <source>
        <dbReference type="ARBA" id="ARBA00023015"/>
    </source>
</evidence>
<dbReference type="GO" id="GO:0003677">
    <property type="term" value="F:DNA binding"/>
    <property type="evidence" value="ECO:0007669"/>
    <property type="project" value="UniProtKB-KW"/>
</dbReference>
<evidence type="ECO:0000313" key="6">
    <source>
        <dbReference type="EMBL" id="ACE83826.1"/>
    </source>
</evidence>
<name>B3PG67_CELJU</name>
<dbReference type="SUPFAM" id="SSF46785">
    <property type="entry name" value="Winged helix' DNA-binding domain"/>
    <property type="match status" value="1"/>
</dbReference>
<dbReference type="HOGENOM" id="CLU_075053_3_5_6"/>
<dbReference type="Pfam" id="PF00027">
    <property type="entry name" value="cNMP_binding"/>
    <property type="match status" value="1"/>
</dbReference>
<dbReference type="GO" id="GO:0003700">
    <property type="term" value="F:DNA-binding transcription factor activity"/>
    <property type="evidence" value="ECO:0007669"/>
    <property type="project" value="InterPro"/>
</dbReference>
<dbReference type="InterPro" id="IPR000595">
    <property type="entry name" value="cNMP-bd_dom"/>
</dbReference>
<dbReference type="PRINTS" id="PR00103">
    <property type="entry name" value="CAMPKINASE"/>
</dbReference>
<dbReference type="PROSITE" id="PS50042">
    <property type="entry name" value="CNMP_BINDING_3"/>
    <property type="match status" value="1"/>
</dbReference>
<dbReference type="Proteomes" id="UP000001036">
    <property type="component" value="Chromosome"/>
</dbReference>
<keyword evidence="6" id="KW-0675">Receptor</keyword>
<dbReference type="AlphaFoldDB" id="B3PG67"/>
<dbReference type="SMART" id="SM00100">
    <property type="entry name" value="cNMP"/>
    <property type="match status" value="1"/>
</dbReference>
<protein>
    <submittedName>
        <fullName evidence="6">Cyclic AMP receptor protein</fullName>
    </submittedName>
</protein>
<dbReference type="InterPro" id="IPR050397">
    <property type="entry name" value="Env_Response_Regulators"/>
</dbReference>
<dbReference type="Gene3D" id="1.10.10.10">
    <property type="entry name" value="Winged helix-like DNA-binding domain superfamily/Winged helix DNA-binding domain"/>
    <property type="match status" value="1"/>
</dbReference>
<dbReference type="SMART" id="SM00419">
    <property type="entry name" value="HTH_CRP"/>
    <property type="match status" value="1"/>
</dbReference>
<keyword evidence="3" id="KW-0804">Transcription</keyword>
<dbReference type="InterPro" id="IPR014710">
    <property type="entry name" value="RmlC-like_jellyroll"/>
</dbReference>
<dbReference type="InterPro" id="IPR036388">
    <property type="entry name" value="WH-like_DNA-bd_sf"/>
</dbReference>
<dbReference type="InterPro" id="IPR036390">
    <property type="entry name" value="WH_DNA-bd_sf"/>
</dbReference>
<dbReference type="InterPro" id="IPR018335">
    <property type="entry name" value="Tscrpt_reg_HTH_Crp-type_CS"/>
</dbReference>
<dbReference type="PANTHER" id="PTHR24567">
    <property type="entry name" value="CRP FAMILY TRANSCRIPTIONAL REGULATORY PROTEIN"/>
    <property type="match status" value="1"/>
</dbReference>
<evidence type="ECO:0000313" key="7">
    <source>
        <dbReference type="Proteomes" id="UP000001036"/>
    </source>
</evidence>
<dbReference type="EMBL" id="CP000934">
    <property type="protein sequence ID" value="ACE83826.1"/>
    <property type="molecule type" value="Genomic_DNA"/>
</dbReference>
<evidence type="ECO:0000256" key="3">
    <source>
        <dbReference type="ARBA" id="ARBA00023163"/>
    </source>
</evidence>
<dbReference type="PROSITE" id="PS00889">
    <property type="entry name" value="CNMP_BINDING_2"/>
    <property type="match status" value="1"/>
</dbReference>
<dbReference type="PANTHER" id="PTHR24567:SF74">
    <property type="entry name" value="HTH-TYPE TRANSCRIPTIONAL REGULATOR ARCR"/>
    <property type="match status" value="1"/>
</dbReference>
<dbReference type="InterPro" id="IPR018488">
    <property type="entry name" value="cNMP-bd_CS"/>
</dbReference>
<reference evidence="6 7" key="1">
    <citation type="journal article" date="2008" name="J. Bacteriol.">
        <title>Insights into plant cell wall degradation from the genome sequence of the soil bacterium Cellvibrio japonicus.</title>
        <authorList>
            <person name="Deboy R.T."/>
            <person name="Mongodin E.F."/>
            <person name="Fouts D.E."/>
            <person name="Tailford L.E."/>
            <person name="Khouri H."/>
            <person name="Emerson J.B."/>
            <person name="Mohamoud Y."/>
            <person name="Watkins K."/>
            <person name="Henrissat B."/>
            <person name="Gilbert H.J."/>
            <person name="Nelson K.E."/>
        </authorList>
    </citation>
    <scope>NUCLEOTIDE SEQUENCE [LARGE SCALE GENOMIC DNA]</scope>
    <source>
        <strain evidence="6 7">Ueda107</strain>
    </source>
</reference>
<evidence type="ECO:0000259" key="4">
    <source>
        <dbReference type="PROSITE" id="PS50042"/>
    </source>
</evidence>
<organism evidence="6 7">
    <name type="scientific">Cellvibrio japonicus (strain Ueda107)</name>
    <name type="common">Pseudomonas fluorescens subsp. cellulosa</name>
    <dbReference type="NCBI Taxonomy" id="498211"/>
    <lineage>
        <taxon>Bacteria</taxon>
        <taxon>Pseudomonadati</taxon>
        <taxon>Pseudomonadota</taxon>
        <taxon>Gammaproteobacteria</taxon>
        <taxon>Cellvibrionales</taxon>
        <taxon>Cellvibrionaceae</taxon>
        <taxon>Cellvibrio</taxon>
    </lineage>
</organism>
<sequence length="232" mass="26322">MTVRGYDCRHANQPHPEAIIMLANVSLFTEVPAQYLAELEKSSVLRRFPKNTVLVTEGDESTHLYIIRKGIVSAFLNNDEGRQVNLNYMHEGEYFGELSLIDSQPRSASVVTITDCEIILVSRASVHELLGKYPDFAMVLLKELTRRVRGLTDAVKDLALLDVYGRVSSALEKLCDDNKRIHNPKVTHQDIANMVGSSREMVSRIMKQLLIGEYIVQCSGYIEIKKPLPRYW</sequence>
<gene>
    <name evidence="6" type="ordered locus">CJA_3521</name>
</gene>
<dbReference type="InterPro" id="IPR018490">
    <property type="entry name" value="cNMP-bd_dom_sf"/>
</dbReference>
<proteinExistence type="predicted"/>
<keyword evidence="1" id="KW-0805">Transcription regulation</keyword>
<keyword evidence="2" id="KW-0238">DNA-binding</keyword>
<feature type="domain" description="Cyclic nucleotide-binding" evidence="4">
    <location>
        <begin position="27"/>
        <end position="147"/>
    </location>
</feature>
<dbReference type="KEGG" id="cja:CJA_3521"/>
<dbReference type="Gene3D" id="2.60.120.10">
    <property type="entry name" value="Jelly Rolls"/>
    <property type="match status" value="1"/>
</dbReference>